<dbReference type="KEGG" id="msx:AU14_05190"/>
<name>W5YLR0_9GAMM</name>
<gene>
    <name evidence="1" type="ORF">AU14_05190</name>
</gene>
<evidence type="ECO:0000313" key="2">
    <source>
        <dbReference type="Proteomes" id="UP000061489"/>
    </source>
</evidence>
<organism evidence="1 2">
    <name type="scientific">Marinobacter similis</name>
    <dbReference type="NCBI Taxonomy" id="1420916"/>
    <lineage>
        <taxon>Bacteria</taxon>
        <taxon>Pseudomonadati</taxon>
        <taxon>Pseudomonadota</taxon>
        <taxon>Gammaproteobacteria</taxon>
        <taxon>Pseudomonadales</taxon>
        <taxon>Marinobacteraceae</taxon>
        <taxon>Marinobacter</taxon>
    </lineage>
</organism>
<protein>
    <submittedName>
        <fullName evidence="1">Uncharacterized protein</fullName>
    </submittedName>
</protein>
<dbReference type="InterPro" id="IPR058227">
    <property type="entry name" value="RSP_7527-like"/>
</dbReference>
<dbReference type="EMBL" id="CP007151">
    <property type="protein sequence ID" value="AHI30011.1"/>
    <property type="molecule type" value="Genomic_DNA"/>
</dbReference>
<dbReference type="Proteomes" id="UP000061489">
    <property type="component" value="Chromosome"/>
</dbReference>
<dbReference type="HOGENOM" id="CLU_2396204_0_0_6"/>
<dbReference type="OrthoDB" id="6372177at2"/>
<reference evidence="1 2" key="1">
    <citation type="journal article" date="2014" name="Genome Announc.">
        <title>Draft Genome Sequences of Marinobacter similis A3d10T and Marinobacter salarius R9SW1T.</title>
        <authorList>
            <person name="Ivanova E.P."/>
            <person name="Ng H.J."/>
            <person name="Webb H.K."/>
            <person name="Feng G."/>
            <person name="Oshima K."/>
            <person name="Hattori M."/>
            <person name="Ohkuma M."/>
            <person name="Sergeev A.F."/>
            <person name="Mikhailov V.V."/>
            <person name="Crawford R.J."/>
            <person name="Sawabe T."/>
        </authorList>
    </citation>
    <scope>NUCLEOTIDE SEQUENCE [LARGE SCALE GENOMIC DNA]</scope>
    <source>
        <strain evidence="1 2">A3d10</strain>
    </source>
</reference>
<keyword evidence="2" id="KW-1185">Reference proteome</keyword>
<proteinExistence type="predicted"/>
<dbReference type="RefSeq" id="WP_041339426.1">
    <property type="nucleotide sequence ID" value="NZ_CP007151.1"/>
</dbReference>
<accession>W5YLR0</accession>
<dbReference type="AlphaFoldDB" id="W5YLR0"/>
<evidence type="ECO:0000313" key="1">
    <source>
        <dbReference type="EMBL" id="AHI30011.1"/>
    </source>
</evidence>
<sequence>MSYQAPKLNEDGTIDMNYYTQLAKQQRSEHIAQMAASLKANIKSFFHVTLPKLSTSIDLCSLQRSMTLSVNWLVSPALANQPAFRFFRHTGGK</sequence>
<dbReference type="NCBIfam" id="NF046098">
    <property type="entry name" value="RSP_7527_fam"/>
    <property type="match status" value="1"/>
</dbReference>